<dbReference type="EMBL" id="OV725079">
    <property type="protein sequence ID" value="CAH1394651.1"/>
    <property type="molecule type" value="Genomic_DNA"/>
</dbReference>
<evidence type="ECO:0000313" key="3">
    <source>
        <dbReference type="Proteomes" id="UP001152798"/>
    </source>
</evidence>
<name>A0A9P0H3Q0_NEZVI</name>
<proteinExistence type="predicted"/>
<dbReference type="Proteomes" id="UP001152798">
    <property type="component" value="Chromosome 3"/>
</dbReference>
<gene>
    <name evidence="2" type="ORF">NEZAVI_LOCUS5111</name>
</gene>
<evidence type="ECO:0000313" key="2">
    <source>
        <dbReference type="EMBL" id="CAH1394651.1"/>
    </source>
</evidence>
<sequence length="196" mass="22037">MDQIDKRNSDISMKDEITEETESTRALIHVKQEENFIISDELINLKQEEEIIVSNESVKEKLSEGKRSVTKVRGCAEEELIFADEQTQPLWVSGPQTVGFQNTYVDDDDVKHDDQIAESFSSEVHEKKDDSDNKNGSESYFLLKTEADSTTVYESLEIPSSTASMAPLQSLTPLRYGSTFGWTSDKSGKGHSIQMS</sequence>
<accession>A0A9P0H3Q0</accession>
<feature type="region of interest" description="Disordered" evidence="1">
    <location>
        <begin position="1"/>
        <end position="22"/>
    </location>
</feature>
<keyword evidence="3" id="KW-1185">Reference proteome</keyword>
<evidence type="ECO:0000256" key="1">
    <source>
        <dbReference type="SAM" id="MobiDB-lite"/>
    </source>
</evidence>
<feature type="compositionally biased region" description="Basic and acidic residues" evidence="1">
    <location>
        <begin position="123"/>
        <end position="135"/>
    </location>
</feature>
<dbReference type="AlphaFoldDB" id="A0A9P0H3Q0"/>
<organism evidence="2 3">
    <name type="scientific">Nezara viridula</name>
    <name type="common">Southern green stink bug</name>
    <name type="synonym">Cimex viridulus</name>
    <dbReference type="NCBI Taxonomy" id="85310"/>
    <lineage>
        <taxon>Eukaryota</taxon>
        <taxon>Metazoa</taxon>
        <taxon>Ecdysozoa</taxon>
        <taxon>Arthropoda</taxon>
        <taxon>Hexapoda</taxon>
        <taxon>Insecta</taxon>
        <taxon>Pterygota</taxon>
        <taxon>Neoptera</taxon>
        <taxon>Paraneoptera</taxon>
        <taxon>Hemiptera</taxon>
        <taxon>Heteroptera</taxon>
        <taxon>Panheteroptera</taxon>
        <taxon>Pentatomomorpha</taxon>
        <taxon>Pentatomoidea</taxon>
        <taxon>Pentatomidae</taxon>
        <taxon>Pentatominae</taxon>
        <taxon>Nezara</taxon>
    </lineage>
</organism>
<feature type="compositionally biased region" description="Basic and acidic residues" evidence="1">
    <location>
        <begin position="1"/>
        <end position="16"/>
    </location>
</feature>
<reference evidence="2" key="1">
    <citation type="submission" date="2022-01" db="EMBL/GenBank/DDBJ databases">
        <authorList>
            <person name="King R."/>
        </authorList>
    </citation>
    <scope>NUCLEOTIDE SEQUENCE</scope>
</reference>
<feature type="region of interest" description="Disordered" evidence="1">
    <location>
        <begin position="111"/>
        <end position="140"/>
    </location>
</feature>
<protein>
    <submittedName>
        <fullName evidence="2">Uncharacterized protein</fullName>
    </submittedName>
</protein>